<dbReference type="GO" id="GO:0008757">
    <property type="term" value="F:S-adenosylmethionine-dependent methyltransferase activity"/>
    <property type="evidence" value="ECO:0007669"/>
    <property type="project" value="InterPro"/>
</dbReference>
<dbReference type="GO" id="GO:0043770">
    <property type="term" value="F:demethylmenaquinone methyltransferase activity"/>
    <property type="evidence" value="ECO:0007669"/>
    <property type="project" value="UniProtKB-EC"/>
</dbReference>
<dbReference type="EMBL" id="FUKO01000019">
    <property type="protein sequence ID" value="SJN33321.1"/>
    <property type="molecule type" value="Genomic_DNA"/>
</dbReference>
<keyword evidence="2" id="KW-0808">Transferase</keyword>
<reference evidence="2 3" key="1">
    <citation type="submission" date="2017-02" db="EMBL/GenBank/DDBJ databases">
        <authorList>
            <person name="Peterson S.W."/>
        </authorList>
    </citation>
    <scope>NUCLEOTIDE SEQUENCE [LARGE SCALE GENOMIC DNA]</scope>
    <source>
        <strain evidence="2 3">B Mb 05.01</strain>
    </source>
</reference>
<dbReference type="CDD" id="cd02440">
    <property type="entry name" value="AdoMet_MTases"/>
    <property type="match status" value="1"/>
</dbReference>
<dbReference type="SUPFAM" id="SSF53335">
    <property type="entry name" value="S-adenosyl-L-methionine-dependent methyltransferases"/>
    <property type="match status" value="1"/>
</dbReference>
<protein>
    <submittedName>
        <fullName evidence="2">2-heptaprenyl-1,4-naphthoquinone methyltransferase</fullName>
        <ecNumber evidence="2">2.1.1.163</ecNumber>
    </submittedName>
</protein>
<dbReference type="Gene3D" id="3.40.50.150">
    <property type="entry name" value="Vaccinia Virus protein VP39"/>
    <property type="match status" value="1"/>
</dbReference>
<keyword evidence="2" id="KW-0489">Methyltransferase</keyword>
<dbReference type="AlphaFoldDB" id="A0A1R4JM22"/>
<dbReference type="InterPro" id="IPR029063">
    <property type="entry name" value="SAM-dependent_MTases_sf"/>
</dbReference>
<proteinExistence type="predicted"/>
<keyword evidence="3" id="KW-1185">Reference proteome</keyword>
<gene>
    <name evidence="2" type="ORF">FM104_08260</name>
</gene>
<name>A0A1R4JM22_9MICO</name>
<feature type="domain" description="Methyltransferase type 11" evidence="1">
    <location>
        <begin position="48"/>
        <end position="131"/>
    </location>
</feature>
<evidence type="ECO:0000313" key="2">
    <source>
        <dbReference type="EMBL" id="SJN33321.1"/>
    </source>
</evidence>
<dbReference type="PANTHER" id="PTHR43861">
    <property type="entry name" value="TRANS-ACONITATE 2-METHYLTRANSFERASE-RELATED"/>
    <property type="match status" value="1"/>
</dbReference>
<dbReference type="GO" id="GO:0032259">
    <property type="term" value="P:methylation"/>
    <property type="evidence" value="ECO:0007669"/>
    <property type="project" value="UniProtKB-KW"/>
</dbReference>
<accession>A0A1R4JM22</accession>
<dbReference type="EC" id="2.1.1.163" evidence="2"/>
<dbReference type="Proteomes" id="UP000196320">
    <property type="component" value="Unassembled WGS sequence"/>
</dbReference>
<organism evidence="2 3">
    <name type="scientific">Microbacterium esteraromaticum</name>
    <dbReference type="NCBI Taxonomy" id="57043"/>
    <lineage>
        <taxon>Bacteria</taxon>
        <taxon>Bacillati</taxon>
        <taxon>Actinomycetota</taxon>
        <taxon>Actinomycetes</taxon>
        <taxon>Micrococcales</taxon>
        <taxon>Microbacteriaceae</taxon>
        <taxon>Microbacterium</taxon>
    </lineage>
</organism>
<sequence>MGADPRERAGMSWIGTGDAYAASYASLCAGTGARMRELVGLAAGRSLLDVGCGDGTLAAAWSDAGFQITACEPDRSMREAAKRQHPSLQVVDAGLPNLPFADQSFDVVVANFVLNHLDDPRDGARELYRVASDAVIATIWSHSSPLWSEVTAEADLVATTSARLPAGKDFERTASGFERMLRDAGWNPKVDELTWTWRVRPQALWASVDGGVAGAGAFYRTLTDADRLRFRAAFDRIVAARMVADHVALEQTAAIAISLRAPG</sequence>
<evidence type="ECO:0000313" key="3">
    <source>
        <dbReference type="Proteomes" id="UP000196320"/>
    </source>
</evidence>
<dbReference type="InterPro" id="IPR013216">
    <property type="entry name" value="Methyltransf_11"/>
</dbReference>
<evidence type="ECO:0000259" key="1">
    <source>
        <dbReference type="Pfam" id="PF08241"/>
    </source>
</evidence>
<dbReference type="Pfam" id="PF08241">
    <property type="entry name" value="Methyltransf_11"/>
    <property type="match status" value="1"/>
</dbReference>